<feature type="region of interest" description="Disordered" evidence="7">
    <location>
        <begin position="136"/>
        <end position="195"/>
    </location>
</feature>
<comment type="caution">
    <text evidence="10">The sequence shown here is derived from an EMBL/GenBank/DDBJ whole genome shotgun (WGS) entry which is preliminary data.</text>
</comment>
<sequence>MRSSDKRATGTQPLVLRIGRARIKGQGSLSSWVWKATSLVLTDEALVTPDYKIPLGNITKVERVDLKPYCLLLEAKGNRRYHLSFENDGELYDWQEDVYSRCPLIGGGNPFGFVHHVHVGFDPVSGAFAGLPQQWSDHLTPGSQSEPSNRHEKLEMFRKRDSASTSNPLHDTPTLPYIAPPAAATKSGPRPRSPAVLDGHHSIKVDGLFSGWIWKARWLVLGSRTLTIYKSKRSTIGISIPLREITSIERAMTRTYCLVIETSTGKRYFLSFPNDELLYGWRDAIYGRSPLAVSNPVNFVHNVHIGIDPATGEFTGLPEQWKQILQNA</sequence>
<gene>
    <name evidence="10" type="primary">SKM1</name>
    <name evidence="10" type="ORF">Hypma_004330</name>
</gene>
<keyword evidence="3" id="KW-0808">Transferase</keyword>
<evidence type="ECO:0000256" key="7">
    <source>
        <dbReference type="SAM" id="MobiDB-lite"/>
    </source>
</evidence>
<keyword evidence="5 10" id="KW-0418">Kinase</keyword>
<dbReference type="Proteomes" id="UP000076154">
    <property type="component" value="Unassembled WGS sequence"/>
</dbReference>
<dbReference type="EMBL" id="LUEZ02000017">
    <property type="protein sequence ID" value="RDB27310.1"/>
    <property type="molecule type" value="Genomic_DNA"/>
</dbReference>
<dbReference type="PROSITE" id="PS50003">
    <property type="entry name" value="PH_DOMAIN"/>
    <property type="match status" value="1"/>
</dbReference>
<keyword evidence="11" id="KW-1185">Reference proteome</keyword>
<organism evidence="10 11">
    <name type="scientific">Hypsizygus marmoreus</name>
    <name type="common">White beech mushroom</name>
    <name type="synonym">Agaricus marmoreus</name>
    <dbReference type="NCBI Taxonomy" id="39966"/>
    <lineage>
        <taxon>Eukaryota</taxon>
        <taxon>Fungi</taxon>
        <taxon>Dikarya</taxon>
        <taxon>Basidiomycota</taxon>
        <taxon>Agaricomycotina</taxon>
        <taxon>Agaricomycetes</taxon>
        <taxon>Agaricomycetidae</taxon>
        <taxon>Agaricales</taxon>
        <taxon>Tricholomatineae</taxon>
        <taxon>Lyophyllaceae</taxon>
        <taxon>Hypsizygus</taxon>
    </lineage>
</organism>
<dbReference type="AlphaFoldDB" id="A0A369K1D4"/>
<keyword evidence="4" id="KW-0547">Nucleotide-binding</keyword>
<keyword evidence="2" id="KW-0723">Serine/threonine-protein kinase</keyword>
<dbReference type="Gene3D" id="3.90.810.10">
    <property type="entry name" value="CRIB domain"/>
    <property type="match status" value="2"/>
</dbReference>
<evidence type="ECO:0000256" key="4">
    <source>
        <dbReference type="ARBA" id="ARBA00022741"/>
    </source>
</evidence>
<evidence type="ECO:0000313" key="10">
    <source>
        <dbReference type="EMBL" id="RDB27310.1"/>
    </source>
</evidence>
<dbReference type="OrthoDB" id="248923at2759"/>
<feature type="compositionally biased region" description="Basic and acidic residues" evidence="7">
    <location>
        <begin position="148"/>
        <end position="162"/>
    </location>
</feature>
<dbReference type="InterPro" id="IPR011993">
    <property type="entry name" value="PH-like_dom_sf"/>
</dbReference>
<dbReference type="SUPFAM" id="SSF50729">
    <property type="entry name" value="PH domain-like"/>
    <property type="match status" value="2"/>
</dbReference>
<dbReference type="Gene3D" id="2.30.29.30">
    <property type="entry name" value="Pleckstrin-homology domain (PH domain)/Phosphotyrosine-binding domain (PTB)"/>
    <property type="match status" value="1"/>
</dbReference>
<evidence type="ECO:0000259" key="8">
    <source>
        <dbReference type="PROSITE" id="PS50003"/>
    </source>
</evidence>
<dbReference type="PROSITE" id="PS50108">
    <property type="entry name" value="CRIB"/>
    <property type="match status" value="1"/>
</dbReference>
<dbReference type="InterPro" id="IPR000095">
    <property type="entry name" value="CRIB_dom"/>
</dbReference>
<dbReference type="SMART" id="SM00233">
    <property type="entry name" value="PH"/>
    <property type="match status" value="2"/>
</dbReference>
<evidence type="ECO:0000256" key="6">
    <source>
        <dbReference type="ARBA" id="ARBA00022840"/>
    </source>
</evidence>
<dbReference type="InParanoid" id="A0A369K1D4"/>
<name>A0A369K1D4_HYPMA</name>
<feature type="domain" description="CRIB" evidence="9">
    <location>
        <begin position="293"/>
        <end position="306"/>
    </location>
</feature>
<feature type="compositionally biased region" description="Polar residues" evidence="7">
    <location>
        <begin position="136"/>
        <end position="147"/>
    </location>
</feature>
<dbReference type="Pfam" id="PF00786">
    <property type="entry name" value="PBD"/>
    <property type="match status" value="2"/>
</dbReference>
<feature type="domain" description="PH" evidence="8">
    <location>
        <begin position="202"/>
        <end position="290"/>
    </location>
</feature>
<dbReference type="InterPro" id="IPR033923">
    <property type="entry name" value="PAK_BD"/>
</dbReference>
<evidence type="ECO:0000256" key="5">
    <source>
        <dbReference type="ARBA" id="ARBA00022777"/>
    </source>
</evidence>
<evidence type="ECO:0000256" key="2">
    <source>
        <dbReference type="ARBA" id="ARBA00022527"/>
    </source>
</evidence>
<dbReference type="STRING" id="39966.A0A369K1D4"/>
<dbReference type="GO" id="GO:0005524">
    <property type="term" value="F:ATP binding"/>
    <property type="evidence" value="ECO:0007669"/>
    <property type="project" value="UniProtKB-KW"/>
</dbReference>
<dbReference type="Pfam" id="PF00169">
    <property type="entry name" value="PH"/>
    <property type="match status" value="1"/>
</dbReference>
<evidence type="ECO:0000259" key="9">
    <source>
        <dbReference type="PROSITE" id="PS50108"/>
    </source>
</evidence>
<dbReference type="EC" id="2.7.11.1" evidence="1"/>
<evidence type="ECO:0000313" key="11">
    <source>
        <dbReference type="Proteomes" id="UP000076154"/>
    </source>
</evidence>
<proteinExistence type="predicted"/>
<protein>
    <recommendedName>
        <fullName evidence="1">non-specific serine/threonine protein kinase</fullName>
        <ecNumber evidence="1">2.7.11.1</ecNumber>
    </recommendedName>
</protein>
<dbReference type="InterPro" id="IPR001849">
    <property type="entry name" value="PH_domain"/>
</dbReference>
<evidence type="ECO:0000256" key="1">
    <source>
        <dbReference type="ARBA" id="ARBA00012513"/>
    </source>
</evidence>
<dbReference type="CDD" id="cd01093">
    <property type="entry name" value="CRIB_PAK_like"/>
    <property type="match status" value="1"/>
</dbReference>
<keyword evidence="6" id="KW-0067">ATP-binding</keyword>
<dbReference type="SMART" id="SM00285">
    <property type="entry name" value="PBD"/>
    <property type="match status" value="2"/>
</dbReference>
<dbReference type="InterPro" id="IPR036936">
    <property type="entry name" value="CRIB_dom_sf"/>
</dbReference>
<dbReference type="GO" id="GO:0004674">
    <property type="term" value="F:protein serine/threonine kinase activity"/>
    <property type="evidence" value="ECO:0007669"/>
    <property type="project" value="UniProtKB-KW"/>
</dbReference>
<evidence type="ECO:0000256" key="3">
    <source>
        <dbReference type="ARBA" id="ARBA00022679"/>
    </source>
</evidence>
<accession>A0A369K1D4</accession>
<reference evidence="10" key="1">
    <citation type="submission" date="2018-04" db="EMBL/GenBank/DDBJ databases">
        <title>Whole genome sequencing of Hypsizygus marmoreus.</title>
        <authorList>
            <person name="Choi I.-G."/>
            <person name="Min B."/>
            <person name="Kim J.-G."/>
            <person name="Kim S."/>
            <person name="Oh Y.-L."/>
            <person name="Kong W.-S."/>
            <person name="Park H."/>
            <person name="Jeong J."/>
            <person name="Song E.-S."/>
        </authorList>
    </citation>
    <scope>NUCLEOTIDE SEQUENCE [LARGE SCALE GENOMIC DNA]</scope>
    <source>
        <strain evidence="10">51987-8</strain>
    </source>
</reference>